<dbReference type="InParanoid" id="J0CUT9"/>
<sequence>MASSSQQKKKKGGVPAFLRGRTLYFDGLVYCRDDEKEQRADLIYMTESMGGTIILNVDRADFIVGDVSRTRLTANMIVSEGEIVRHDFIEIMYTAREVPDIRRYTMDRAAVNPFPKRKVSFGKDVVVQLSDWAGFGEDTDDEAGEPRGDEKDARDRTPPLGEDGRAGAEDEDDEARAASPQGEGAAPPAAQREHPVTALEKKSEGRGGSANGTNAKDGAGVQPELEPGRGKERGKKGGGKLVATKGRRSRPERAADLAESSESPELRRLTRSTGKTDEKKKDGEDETEKPQNADKKRLAAEGHIAEEKGQSKATATAKTDPKACPIPDFQVPTTYAFQFEAVRDWATKMATWAGSYAVDEKRTARCGKKFLESVGKMMARVGRLTEEQAPEGVSPSSVYTATKKLDAFKTAVEEHAAMGLEYASEMDIKIWSAKELDAMLADARKRYRAQKQRLRVLTEGDKDAKEVEATGSEDEEDDDDDEDDEDEVDELESEDEEGPARGQGKSAGSPNNGSGGRKAGEKKRKGVDGERDVEGDEGEPASKKRKTQK</sequence>
<feature type="compositionally biased region" description="Basic and acidic residues" evidence="1">
    <location>
        <begin position="456"/>
        <end position="468"/>
    </location>
</feature>
<evidence type="ECO:0000313" key="2">
    <source>
        <dbReference type="EMBL" id="EJD34127.1"/>
    </source>
</evidence>
<feature type="compositionally biased region" description="Low complexity" evidence="1">
    <location>
        <begin position="177"/>
        <end position="190"/>
    </location>
</feature>
<dbReference type="Proteomes" id="UP000006514">
    <property type="component" value="Unassembled WGS sequence"/>
</dbReference>
<protein>
    <recommendedName>
        <fullName evidence="4">BRCT domain-containing protein</fullName>
    </recommendedName>
</protein>
<evidence type="ECO:0000313" key="3">
    <source>
        <dbReference type="Proteomes" id="UP000006514"/>
    </source>
</evidence>
<feature type="compositionally biased region" description="Basic and acidic residues" evidence="1">
    <location>
        <begin position="264"/>
        <end position="310"/>
    </location>
</feature>
<reference evidence="3" key="1">
    <citation type="journal article" date="2012" name="Science">
        <title>The Paleozoic origin of enzymatic lignin decomposition reconstructed from 31 fungal genomes.</title>
        <authorList>
            <person name="Floudas D."/>
            <person name="Binder M."/>
            <person name="Riley R."/>
            <person name="Barry K."/>
            <person name="Blanchette R.A."/>
            <person name="Henrissat B."/>
            <person name="Martinez A.T."/>
            <person name="Otillar R."/>
            <person name="Spatafora J.W."/>
            <person name="Yadav J.S."/>
            <person name="Aerts A."/>
            <person name="Benoit I."/>
            <person name="Boyd A."/>
            <person name="Carlson A."/>
            <person name="Copeland A."/>
            <person name="Coutinho P.M."/>
            <person name="de Vries R.P."/>
            <person name="Ferreira P."/>
            <person name="Findley K."/>
            <person name="Foster B."/>
            <person name="Gaskell J."/>
            <person name="Glotzer D."/>
            <person name="Gorecki P."/>
            <person name="Heitman J."/>
            <person name="Hesse C."/>
            <person name="Hori C."/>
            <person name="Igarashi K."/>
            <person name="Jurgens J.A."/>
            <person name="Kallen N."/>
            <person name="Kersten P."/>
            <person name="Kohler A."/>
            <person name="Kuees U."/>
            <person name="Kumar T.K.A."/>
            <person name="Kuo A."/>
            <person name="LaButti K."/>
            <person name="Larrondo L.F."/>
            <person name="Lindquist E."/>
            <person name="Ling A."/>
            <person name="Lombard V."/>
            <person name="Lucas S."/>
            <person name="Lundell T."/>
            <person name="Martin R."/>
            <person name="McLaughlin D.J."/>
            <person name="Morgenstern I."/>
            <person name="Morin E."/>
            <person name="Murat C."/>
            <person name="Nagy L.G."/>
            <person name="Nolan M."/>
            <person name="Ohm R.A."/>
            <person name="Patyshakuliyeva A."/>
            <person name="Rokas A."/>
            <person name="Ruiz-Duenas F.J."/>
            <person name="Sabat G."/>
            <person name="Salamov A."/>
            <person name="Samejima M."/>
            <person name="Schmutz J."/>
            <person name="Slot J.C."/>
            <person name="St John F."/>
            <person name="Stenlid J."/>
            <person name="Sun H."/>
            <person name="Sun S."/>
            <person name="Syed K."/>
            <person name="Tsang A."/>
            <person name="Wiebenga A."/>
            <person name="Young D."/>
            <person name="Pisabarro A."/>
            <person name="Eastwood D.C."/>
            <person name="Martin F."/>
            <person name="Cullen D."/>
            <person name="Grigoriev I.V."/>
            <person name="Hibbett D.S."/>
        </authorList>
    </citation>
    <scope>NUCLEOTIDE SEQUENCE [LARGE SCALE GENOMIC DNA]</scope>
    <source>
        <strain evidence="3">TFB10046</strain>
    </source>
</reference>
<feature type="region of interest" description="Disordered" evidence="1">
    <location>
        <begin position="450"/>
        <end position="549"/>
    </location>
</feature>
<dbReference type="EMBL" id="JH687996">
    <property type="protein sequence ID" value="EJD34127.1"/>
    <property type="molecule type" value="Genomic_DNA"/>
</dbReference>
<dbReference type="KEGG" id="adl:AURDEDRAFT_131325"/>
<keyword evidence="3" id="KW-1185">Reference proteome</keyword>
<proteinExistence type="predicted"/>
<feature type="compositionally biased region" description="Basic and acidic residues" evidence="1">
    <location>
        <begin position="144"/>
        <end position="168"/>
    </location>
</feature>
<accession>J0CUT9</accession>
<evidence type="ECO:0008006" key="4">
    <source>
        <dbReference type="Google" id="ProtNLM"/>
    </source>
</evidence>
<gene>
    <name evidence="2" type="ORF">AURDEDRAFT_131325</name>
</gene>
<dbReference type="AlphaFoldDB" id="J0CUT9"/>
<feature type="compositionally biased region" description="Basic and acidic residues" evidence="1">
    <location>
        <begin position="191"/>
        <end position="205"/>
    </location>
</feature>
<name>J0CUT9_AURST</name>
<organism evidence="2 3">
    <name type="scientific">Auricularia subglabra (strain TFB-10046 / SS5)</name>
    <name type="common">White-rot fungus</name>
    <name type="synonym">Auricularia delicata (strain TFB10046)</name>
    <dbReference type="NCBI Taxonomy" id="717982"/>
    <lineage>
        <taxon>Eukaryota</taxon>
        <taxon>Fungi</taxon>
        <taxon>Dikarya</taxon>
        <taxon>Basidiomycota</taxon>
        <taxon>Agaricomycotina</taxon>
        <taxon>Agaricomycetes</taxon>
        <taxon>Auriculariales</taxon>
        <taxon>Auriculariaceae</taxon>
        <taxon>Auricularia</taxon>
    </lineage>
</organism>
<evidence type="ECO:0000256" key="1">
    <source>
        <dbReference type="SAM" id="MobiDB-lite"/>
    </source>
</evidence>
<feature type="region of interest" description="Disordered" evidence="1">
    <location>
        <begin position="135"/>
        <end position="325"/>
    </location>
</feature>
<feature type="compositionally biased region" description="Acidic residues" evidence="1">
    <location>
        <begin position="471"/>
        <end position="497"/>
    </location>
</feature>